<reference evidence="10 11" key="1">
    <citation type="submission" date="2020-07" db="EMBL/GenBank/DDBJ databases">
        <title>Taxonomic revisions and descriptions of new bacterial species based on genomic comparisons in the high-G+C-content subgroup of the family Alcaligenaceae.</title>
        <authorList>
            <person name="Szabo A."/>
            <person name="Felfoldi T."/>
        </authorList>
    </citation>
    <scope>NUCLEOTIDE SEQUENCE [LARGE SCALE GENOMIC DNA]</scope>
    <source>
        <strain evidence="10 11">LMG 24012</strain>
    </source>
</reference>
<dbReference type="Pfam" id="PF02771">
    <property type="entry name" value="Acyl-CoA_dh_N"/>
    <property type="match status" value="1"/>
</dbReference>
<dbReference type="InterPro" id="IPR013786">
    <property type="entry name" value="AcylCoA_DH/ox_N"/>
</dbReference>
<evidence type="ECO:0000256" key="4">
    <source>
        <dbReference type="ARBA" id="ARBA00022630"/>
    </source>
</evidence>
<evidence type="ECO:0000256" key="5">
    <source>
        <dbReference type="ARBA" id="ARBA00022827"/>
    </source>
</evidence>
<keyword evidence="11" id="KW-1185">Reference proteome</keyword>
<dbReference type="AlphaFoldDB" id="A0A853G4S6"/>
<dbReference type="FunFam" id="1.20.140.10:FF:000001">
    <property type="entry name" value="Acyl-CoA dehydrogenase"/>
    <property type="match status" value="1"/>
</dbReference>
<evidence type="ECO:0000256" key="3">
    <source>
        <dbReference type="ARBA" id="ARBA00011738"/>
    </source>
</evidence>
<name>A0A853G4S6_9BURK</name>
<accession>A0A853G4S6</accession>
<dbReference type="InterPro" id="IPR006091">
    <property type="entry name" value="Acyl-CoA_Oxase/DH_mid-dom"/>
</dbReference>
<dbReference type="GO" id="GO:0050660">
    <property type="term" value="F:flavin adenine dinucleotide binding"/>
    <property type="evidence" value="ECO:0007669"/>
    <property type="project" value="InterPro"/>
</dbReference>
<dbReference type="Gene3D" id="1.10.540.10">
    <property type="entry name" value="Acyl-CoA dehydrogenase/oxidase, N-terminal domain"/>
    <property type="match status" value="1"/>
</dbReference>
<dbReference type="CDD" id="cd00567">
    <property type="entry name" value="ACAD"/>
    <property type="match status" value="1"/>
</dbReference>
<evidence type="ECO:0000259" key="7">
    <source>
        <dbReference type="Pfam" id="PF00441"/>
    </source>
</evidence>
<dbReference type="SUPFAM" id="SSF47203">
    <property type="entry name" value="Acyl-CoA dehydrogenase C-terminal domain-like"/>
    <property type="match status" value="1"/>
</dbReference>
<evidence type="ECO:0000256" key="1">
    <source>
        <dbReference type="ARBA" id="ARBA00001974"/>
    </source>
</evidence>
<dbReference type="Gene3D" id="2.40.110.10">
    <property type="entry name" value="Butyryl-CoA Dehydrogenase, subunit A, domain 2"/>
    <property type="match status" value="1"/>
</dbReference>
<evidence type="ECO:0000259" key="8">
    <source>
        <dbReference type="Pfam" id="PF02770"/>
    </source>
</evidence>
<dbReference type="EMBL" id="JACCEM010000005">
    <property type="protein sequence ID" value="NYT49721.1"/>
    <property type="molecule type" value="Genomic_DNA"/>
</dbReference>
<keyword evidence="6" id="KW-0560">Oxidoreductase</keyword>
<dbReference type="GO" id="GO:0003995">
    <property type="term" value="F:acyl-CoA dehydrogenase activity"/>
    <property type="evidence" value="ECO:0007669"/>
    <property type="project" value="TreeGrafter"/>
</dbReference>
<dbReference type="InterPro" id="IPR050741">
    <property type="entry name" value="Acyl-CoA_dehydrogenase"/>
</dbReference>
<organism evidence="10 11">
    <name type="scientific">Parapusillimonas granuli</name>
    <dbReference type="NCBI Taxonomy" id="380911"/>
    <lineage>
        <taxon>Bacteria</taxon>
        <taxon>Pseudomonadati</taxon>
        <taxon>Pseudomonadota</taxon>
        <taxon>Betaproteobacteria</taxon>
        <taxon>Burkholderiales</taxon>
        <taxon>Alcaligenaceae</taxon>
        <taxon>Parapusillimonas</taxon>
    </lineage>
</organism>
<dbReference type="SUPFAM" id="SSF56645">
    <property type="entry name" value="Acyl-CoA dehydrogenase NM domain-like"/>
    <property type="match status" value="1"/>
</dbReference>
<evidence type="ECO:0000313" key="11">
    <source>
        <dbReference type="Proteomes" id="UP000559809"/>
    </source>
</evidence>
<comment type="subunit">
    <text evidence="3">Homodimer.</text>
</comment>
<dbReference type="GO" id="GO:0033539">
    <property type="term" value="P:fatty acid beta-oxidation using acyl-CoA dehydrogenase"/>
    <property type="evidence" value="ECO:0007669"/>
    <property type="project" value="TreeGrafter"/>
</dbReference>
<dbReference type="InterPro" id="IPR037069">
    <property type="entry name" value="AcylCoA_DH/ox_N_sf"/>
</dbReference>
<dbReference type="PANTHER" id="PTHR48083">
    <property type="entry name" value="MEDIUM-CHAIN SPECIFIC ACYL-COA DEHYDROGENASE, MITOCHONDRIAL-RELATED"/>
    <property type="match status" value="1"/>
</dbReference>
<dbReference type="Proteomes" id="UP000559809">
    <property type="component" value="Unassembled WGS sequence"/>
</dbReference>
<evidence type="ECO:0000259" key="9">
    <source>
        <dbReference type="Pfam" id="PF02771"/>
    </source>
</evidence>
<dbReference type="InterPro" id="IPR036250">
    <property type="entry name" value="AcylCo_DH-like_C"/>
</dbReference>
<evidence type="ECO:0000256" key="2">
    <source>
        <dbReference type="ARBA" id="ARBA00009347"/>
    </source>
</evidence>
<dbReference type="GO" id="GO:0005737">
    <property type="term" value="C:cytoplasm"/>
    <property type="evidence" value="ECO:0007669"/>
    <property type="project" value="TreeGrafter"/>
</dbReference>
<feature type="domain" description="Acyl-CoA oxidase/dehydrogenase middle" evidence="8">
    <location>
        <begin position="133"/>
        <end position="226"/>
    </location>
</feature>
<feature type="domain" description="Acyl-CoA dehydrogenase/oxidase C-terminal" evidence="7">
    <location>
        <begin position="238"/>
        <end position="387"/>
    </location>
</feature>
<evidence type="ECO:0000313" key="10">
    <source>
        <dbReference type="EMBL" id="NYT49721.1"/>
    </source>
</evidence>
<keyword evidence="5" id="KW-0274">FAD</keyword>
<feature type="domain" description="Acyl-CoA dehydrogenase/oxidase N-terminal" evidence="9">
    <location>
        <begin position="15"/>
        <end position="129"/>
    </location>
</feature>
<dbReference type="PANTHER" id="PTHR48083:SF13">
    <property type="entry name" value="ACYL-COA DEHYDROGENASE FAMILY MEMBER 11"/>
    <property type="match status" value="1"/>
</dbReference>
<evidence type="ECO:0000256" key="6">
    <source>
        <dbReference type="ARBA" id="ARBA00023002"/>
    </source>
</evidence>
<dbReference type="InterPro" id="IPR009075">
    <property type="entry name" value="AcylCo_DH/oxidase_C"/>
</dbReference>
<proteinExistence type="inferred from homology"/>
<dbReference type="Gene3D" id="1.20.140.10">
    <property type="entry name" value="Butyryl-CoA Dehydrogenase, subunit A, domain 3"/>
    <property type="match status" value="1"/>
</dbReference>
<dbReference type="InterPro" id="IPR046373">
    <property type="entry name" value="Acyl-CoA_Oxase/DH_mid-dom_sf"/>
</dbReference>
<dbReference type="Pfam" id="PF00441">
    <property type="entry name" value="Acyl-CoA_dh_1"/>
    <property type="match status" value="1"/>
</dbReference>
<dbReference type="RefSeq" id="WP_180155033.1">
    <property type="nucleotide sequence ID" value="NZ_JACCEM010000005.1"/>
</dbReference>
<dbReference type="InterPro" id="IPR009100">
    <property type="entry name" value="AcylCoA_DH/oxidase_NM_dom_sf"/>
</dbReference>
<keyword evidence="4" id="KW-0285">Flavoprotein</keyword>
<gene>
    <name evidence="10" type="ORF">H0A72_10430</name>
</gene>
<comment type="cofactor">
    <cofactor evidence="1">
        <name>FAD</name>
        <dbReference type="ChEBI" id="CHEBI:57692"/>
    </cofactor>
</comment>
<dbReference type="Pfam" id="PF02770">
    <property type="entry name" value="Acyl-CoA_dh_M"/>
    <property type="match status" value="1"/>
</dbReference>
<comment type="similarity">
    <text evidence="2">Belongs to the acyl-CoA dehydrogenase family.</text>
</comment>
<protein>
    <submittedName>
        <fullName evidence="10">Acyl-CoA dehydrogenase family protein</fullName>
    </submittedName>
</protein>
<sequence>MSTEKLNDPAARDVAALRQRVRAFIDGVAIPMERPGIAQDVDALDEAVGRLRVQAREAGIYAPQLPTEWGGLGLGWEACCEIFEEAGRGLLGPLALNCAPPDQPNMLTLLELGNAGQLRRYLAPLARGEKRACFAMTEPAPGAGSDPGMLRTRAERCADGWVLDGHKKFISGGVKADFALVEADTDEGVTLFIVEAGTPGYRVARDIPTITGYQIGGHAEMHFDRCKLPGAAVLGKVGKGLQYAQLRLEPARLSHCMRFIGRASRALELAQAYVQERESFGSRLAELQQVQAMIADSHIDLHAARLMTRHCARRMDAGLPVKHESSMAKVFVSEAVNRVVDRAVQLMGALGVSDDTPVSMIWREARPFRIYDGANELHRATLGRRILAHQLLP</sequence>
<comment type="caution">
    <text evidence="10">The sequence shown here is derived from an EMBL/GenBank/DDBJ whole genome shotgun (WGS) entry which is preliminary data.</text>
</comment>